<feature type="transmembrane region" description="Helical" evidence="6">
    <location>
        <begin position="115"/>
        <end position="134"/>
    </location>
</feature>
<feature type="transmembrane region" description="Helical" evidence="6">
    <location>
        <begin position="379"/>
        <end position="400"/>
    </location>
</feature>
<evidence type="ECO:0000256" key="6">
    <source>
        <dbReference type="SAM" id="Phobius"/>
    </source>
</evidence>
<accession>A0AB73SZ03</accession>
<organism evidence="7 8">
    <name type="scientific">Murimonas intestini</name>
    <dbReference type="NCBI Taxonomy" id="1337051"/>
    <lineage>
        <taxon>Bacteria</taxon>
        <taxon>Bacillati</taxon>
        <taxon>Bacillota</taxon>
        <taxon>Clostridia</taxon>
        <taxon>Lachnospirales</taxon>
        <taxon>Lachnospiraceae</taxon>
        <taxon>Murimonas</taxon>
    </lineage>
</organism>
<feature type="transmembrane region" description="Helical" evidence="6">
    <location>
        <begin position="230"/>
        <end position="250"/>
    </location>
</feature>
<feature type="transmembrane region" description="Helical" evidence="6">
    <location>
        <begin position="21"/>
        <end position="39"/>
    </location>
</feature>
<dbReference type="PANTHER" id="PTHR30250:SF11">
    <property type="entry name" value="O-ANTIGEN TRANSPORTER-RELATED"/>
    <property type="match status" value="1"/>
</dbReference>
<feature type="transmembrane region" description="Helical" evidence="6">
    <location>
        <begin position="320"/>
        <end position="344"/>
    </location>
</feature>
<keyword evidence="2" id="KW-1003">Cell membrane</keyword>
<feature type="transmembrane region" description="Helical" evidence="6">
    <location>
        <begin position="146"/>
        <end position="165"/>
    </location>
</feature>
<name>A0AB73SZ03_9FIRM</name>
<dbReference type="Proteomes" id="UP000245412">
    <property type="component" value="Unassembled WGS sequence"/>
</dbReference>
<keyword evidence="5 6" id="KW-0472">Membrane</keyword>
<dbReference type="PANTHER" id="PTHR30250">
    <property type="entry name" value="PST FAMILY PREDICTED COLANIC ACID TRANSPORTER"/>
    <property type="match status" value="1"/>
</dbReference>
<gene>
    <name evidence="7" type="ORF">C7383_117109</name>
</gene>
<feature type="transmembrane region" description="Helical" evidence="6">
    <location>
        <begin position="279"/>
        <end position="300"/>
    </location>
</feature>
<evidence type="ECO:0000256" key="2">
    <source>
        <dbReference type="ARBA" id="ARBA00022475"/>
    </source>
</evidence>
<keyword evidence="4 6" id="KW-1133">Transmembrane helix</keyword>
<comment type="subcellular location">
    <subcellularLocation>
        <location evidence="1">Cell membrane</location>
        <topology evidence="1">Multi-pass membrane protein</topology>
    </subcellularLocation>
</comment>
<evidence type="ECO:0000256" key="5">
    <source>
        <dbReference type="ARBA" id="ARBA00023136"/>
    </source>
</evidence>
<dbReference type="EMBL" id="QGGY01000017">
    <property type="protein sequence ID" value="PWJ72638.1"/>
    <property type="molecule type" value="Genomic_DNA"/>
</dbReference>
<comment type="caution">
    <text evidence="7">The sequence shown here is derived from an EMBL/GenBank/DDBJ whole genome shotgun (WGS) entry which is preliminary data.</text>
</comment>
<protein>
    <submittedName>
        <fullName evidence="7">O-antigen/teichoic acid export membrane protein</fullName>
    </submittedName>
</protein>
<dbReference type="AlphaFoldDB" id="A0AB73SZ03"/>
<evidence type="ECO:0000256" key="4">
    <source>
        <dbReference type="ARBA" id="ARBA00022989"/>
    </source>
</evidence>
<evidence type="ECO:0000256" key="1">
    <source>
        <dbReference type="ARBA" id="ARBA00004651"/>
    </source>
</evidence>
<evidence type="ECO:0000256" key="3">
    <source>
        <dbReference type="ARBA" id="ARBA00022692"/>
    </source>
</evidence>
<evidence type="ECO:0000313" key="8">
    <source>
        <dbReference type="Proteomes" id="UP000245412"/>
    </source>
</evidence>
<reference evidence="7 8" key="1">
    <citation type="submission" date="2018-05" db="EMBL/GenBank/DDBJ databases">
        <authorList>
            <person name="Goeker M."/>
            <person name="Huntemann M."/>
            <person name="Clum A."/>
            <person name="Pillay M."/>
            <person name="Palaniappan K."/>
            <person name="Varghese N."/>
            <person name="Mikhailova N."/>
            <person name="Stamatis D."/>
            <person name="Reddy T."/>
            <person name="Daum C."/>
            <person name="Shapiro N."/>
            <person name="Ivanova N."/>
            <person name="Kyrpides N."/>
            <person name="Woyke T."/>
        </authorList>
    </citation>
    <scope>NUCLEOTIDE SEQUENCE [LARGE SCALE GENOMIC DNA]</scope>
    <source>
        <strain evidence="7 8">DSM 26524</strain>
    </source>
</reference>
<sequence length="408" mass="46113">MDKDHILNKIKSFFSDSIWSILALMMLNIISQFIVYPVWSRYYGNEKYGNIVYAMSLVNICAVSVGVALNYARMSESSKRTTVNGDYNIPLVGFGFLSSIFCFFMVLYGNIGMTVLEAIVVAILCFVTVCRYYADVEYRLNLNYKGYFIYYLIISFGYAIGIILFKATKCWPIALLIGEIFGIIWIVIKGRLFRNLFKISKNWKINIRAILILILTNLISNIIFNGDRLLLQYLIGGVAVTIYYLASLVGKTMSLITTPLNSVCIGYLVKYRGDIKKSLINFLFVITILGIILGTVVGVIGSHILIQVLYPQTYDLVKGYFVIGTLTQVLYFVCNIVTTVLLRIAKENIQLIINGIYAVLFILLCIPSTLYWGIRGFCIALLIVNLLRYFIAIAFCYAAIKNKSVKGK</sequence>
<feature type="transmembrane region" description="Helical" evidence="6">
    <location>
        <begin position="351"/>
        <end position="373"/>
    </location>
</feature>
<keyword evidence="8" id="KW-1185">Reference proteome</keyword>
<keyword evidence="3 6" id="KW-0812">Transmembrane</keyword>
<dbReference type="InterPro" id="IPR050833">
    <property type="entry name" value="Poly_Biosynth_Transport"/>
</dbReference>
<feature type="transmembrane region" description="Helical" evidence="6">
    <location>
        <begin position="205"/>
        <end position="224"/>
    </location>
</feature>
<feature type="transmembrane region" description="Helical" evidence="6">
    <location>
        <begin position="171"/>
        <end position="193"/>
    </location>
</feature>
<feature type="transmembrane region" description="Helical" evidence="6">
    <location>
        <begin position="51"/>
        <end position="71"/>
    </location>
</feature>
<evidence type="ECO:0000313" key="7">
    <source>
        <dbReference type="EMBL" id="PWJ72638.1"/>
    </source>
</evidence>
<dbReference type="GO" id="GO:0005886">
    <property type="term" value="C:plasma membrane"/>
    <property type="evidence" value="ECO:0007669"/>
    <property type="project" value="UniProtKB-SubCell"/>
</dbReference>
<dbReference type="RefSeq" id="WP_109748384.1">
    <property type="nucleotide sequence ID" value="NZ_JANKBI010000017.1"/>
</dbReference>
<proteinExistence type="predicted"/>
<feature type="transmembrane region" description="Helical" evidence="6">
    <location>
        <begin position="91"/>
        <end position="109"/>
    </location>
</feature>